<accession>A0A147BUP1</accession>
<evidence type="ECO:0000313" key="2">
    <source>
        <dbReference type="EMBL" id="JAR94504.1"/>
    </source>
</evidence>
<feature type="region of interest" description="Disordered" evidence="1">
    <location>
        <begin position="119"/>
        <end position="139"/>
    </location>
</feature>
<sequence>MTFTPVSSVLWFTMTSMSMPLDCTSSDIVLSFIHRLLVLKILNFFMLLNSSMFSLGTCAISNSLSRFSYWMRVPPLTSALVLSVTSITKSGGAGVFVERSRLRILRSTVAPRLSMLEMKQNSRPSDRKCSRSPDWQKDA</sequence>
<organism evidence="2">
    <name type="scientific">Ixodes ricinus</name>
    <name type="common">Common tick</name>
    <name type="synonym">Acarus ricinus</name>
    <dbReference type="NCBI Taxonomy" id="34613"/>
    <lineage>
        <taxon>Eukaryota</taxon>
        <taxon>Metazoa</taxon>
        <taxon>Ecdysozoa</taxon>
        <taxon>Arthropoda</taxon>
        <taxon>Chelicerata</taxon>
        <taxon>Arachnida</taxon>
        <taxon>Acari</taxon>
        <taxon>Parasitiformes</taxon>
        <taxon>Ixodida</taxon>
        <taxon>Ixodoidea</taxon>
        <taxon>Ixodidae</taxon>
        <taxon>Ixodinae</taxon>
        <taxon>Ixodes</taxon>
    </lineage>
</organism>
<protein>
    <submittedName>
        <fullName evidence="2">Putative secreted protein</fullName>
    </submittedName>
</protein>
<proteinExistence type="predicted"/>
<reference evidence="2" key="1">
    <citation type="journal article" date="2018" name="PLoS Negl. Trop. Dis.">
        <title>Sialome diversity of ticks revealed by RNAseq of single tick salivary glands.</title>
        <authorList>
            <person name="Perner J."/>
            <person name="Kropackova S."/>
            <person name="Kopacek P."/>
            <person name="Ribeiro J.M."/>
        </authorList>
    </citation>
    <scope>NUCLEOTIDE SEQUENCE</scope>
    <source>
        <strain evidence="2">Siblings of single egg batch collected in Ceske Budejovice</strain>
        <tissue evidence="2">Salivary glands</tissue>
    </source>
</reference>
<name>A0A147BUP1_IXORI</name>
<evidence type="ECO:0000256" key="1">
    <source>
        <dbReference type="SAM" id="MobiDB-lite"/>
    </source>
</evidence>
<dbReference type="AlphaFoldDB" id="A0A147BUP1"/>
<feature type="compositionally biased region" description="Basic and acidic residues" evidence="1">
    <location>
        <begin position="124"/>
        <end position="139"/>
    </location>
</feature>
<dbReference type="EMBL" id="GEGO01000900">
    <property type="protein sequence ID" value="JAR94504.1"/>
    <property type="molecule type" value="Transcribed_RNA"/>
</dbReference>